<comment type="caution">
    <text evidence="3">The sequence shown here is derived from an EMBL/GenBank/DDBJ whole genome shotgun (WGS) entry which is preliminary data.</text>
</comment>
<organism evidence="3 4">
    <name type="scientific">Ktedonobacter racemifer DSM 44963</name>
    <dbReference type="NCBI Taxonomy" id="485913"/>
    <lineage>
        <taxon>Bacteria</taxon>
        <taxon>Bacillati</taxon>
        <taxon>Chloroflexota</taxon>
        <taxon>Ktedonobacteria</taxon>
        <taxon>Ktedonobacterales</taxon>
        <taxon>Ktedonobacteraceae</taxon>
        <taxon>Ktedonobacter</taxon>
    </lineage>
</organism>
<feature type="transmembrane region" description="Helical" evidence="1">
    <location>
        <begin position="187"/>
        <end position="208"/>
    </location>
</feature>
<evidence type="ECO:0000256" key="2">
    <source>
        <dbReference type="SAM" id="SignalP"/>
    </source>
</evidence>
<keyword evidence="1" id="KW-1133">Transmembrane helix</keyword>
<keyword evidence="1" id="KW-0472">Membrane</keyword>
<feature type="chain" id="PRO_5003088548" description="YtkA-like domain-containing protein" evidence="2">
    <location>
        <begin position="29"/>
        <end position="225"/>
    </location>
</feature>
<reference evidence="3 4" key="1">
    <citation type="journal article" date="2011" name="Stand. Genomic Sci.">
        <title>Non-contiguous finished genome sequence and contextual data of the filamentous soil bacterium Ktedonobacter racemifer type strain (SOSP1-21).</title>
        <authorList>
            <person name="Chang Y.J."/>
            <person name="Land M."/>
            <person name="Hauser L."/>
            <person name="Chertkov O."/>
            <person name="Del Rio T.G."/>
            <person name="Nolan M."/>
            <person name="Copeland A."/>
            <person name="Tice H."/>
            <person name="Cheng J.F."/>
            <person name="Lucas S."/>
            <person name="Han C."/>
            <person name="Goodwin L."/>
            <person name="Pitluck S."/>
            <person name="Ivanova N."/>
            <person name="Ovchinikova G."/>
            <person name="Pati A."/>
            <person name="Chen A."/>
            <person name="Palaniappan K."/>
            <person name="Mavromatis K."/>
            <person name="Liolios K."/>
            <person name="Brettin T."/>
            <person name="Fiebig A."/>
            <person name="Rohde M."/>
            <person name="Abt B."/>
            <person name="Goker M."/>
            <person name="Detter J.C."/>
            <person name="Woyke T."/>
            <person name="Bristow J."/>
            <person name="Eisen J.A."/>
            <person name="Markowitz V."/>
            <person name="Hugenholtz P."/>
            <person name="Kyrpides N.C."/>
            <person name="Klenk H.P."/>
            <person name="Lapidus A."/>
        </authorList>
    </citation>
    <scope>NUCLEOTIDE SEQUENCE [LARGE SCALE GENOMIC DNA]</scope>
    <source>
        <strain evidence="4">DSM 44963</strain>
    </source>
</reference>
<dbReference type="RefSeq" id="WP_007913759.1">
    <property type="nucleotide sequence ID" value="NZ_ADVG01000003.1"/>
</dbReference>
<evidence type="ECO:0000313" key="4">
    <source>
        <dbReference type="Proteomes" id="UP000004508"/>
    </source>
</evidence>
<dbReference type="Proteomes" id="UP000004508">
    <property type="component" value="Unassembled WGS sequence"/>
</dbReference>
<accession>D6TYD0</accession>
<proteinExistence type="predicted"/>
<dbReference type="EMBL" id="ADVG01000003">
    <property type="protein sequence ID" value="EFH83210.1"/>
    <property type="molecule type" value="Genomic_DNA"/>
</dbReference>
<dbReference type="OrthoDB" id="165169at2"/>
<dbReference type="AlphaFoldDB" id="D6TYD0"/>
<keyword evidence="4" id="KW-1185">Reference proteome</keyword>
<name>D6TYD0_KTERA</name>
<feature type="signal peptide" evidence="2">
    <location>
        <begin position="1"/>
        <end position="28"/>
    </location>
</feature>
<evidence type="ECO:0008006" key="5">
    <source>
        <dbReference type="Google" id="ProtNLM"/>
    </source>
</evidence>
<keyword evidence="2" id="KW-0732">Signal</keyword>
<dbReference type="InParanoid" id="D6TYD0"/>
<dbReference type="STRING" id="485913.Krac_4148"/>
<evidence type="ECO:0000256" key="1">
    <source>
        <dbReference type="SAM" id="Phobius"/>
    </source>
</evidence>
<keyword evidence="1" id="KW-0812">Transmembrane</keyword>
<gene>
    <name evidence="3" type="ORF">Krac_4148</name>
</gene>
<sequence>MRKRLIISSVGVLAALLLALIPLSSASAHEVRHVGNYTFIVGFLNEPAYENSQNAISLTVCNGKTCEIAGGGDSGPVSNPFNDADKSLKAEVSIGGSSPLALTLQPVDGAPGKYTADFIPTKTGDYTFHFTGALNGQKIDEKFTGGPNTFSEVAQITAYPASQATTTSQQSNSNLQAQIQDAKNTGVLVGSLGALIGLIGLGTAVVALRRRPTTSGTAPDESQRG</sequence>
<dbReference type="eggNOG" id="ENOG5032UTS">
    <property type="taxonomic scope" value="Bacteria"/>
</dbReference>
<protein>
    <recommendedName>
        <fullName evidence="5">YtkA-like domain-containing protein</fullName>
    </recommendedName>
</protein>
<evidence type="ECO:0000313" key="3">
    <source>
        <dbReference type="EMBL" id="EFH83210.1"/>
    </source>
</evidence>